<organism evidence="2 3">
    <name type="scientific">Candidatus Woykebacteria bacterium RBG_13_40_15</name>
    <dbReference type="NCBI Taxonomy" id="1802593"/>
    <lineage>
        <taxon>Bacteria</taxon>
        <taxon>Candidatus Woykeibacteriota</taxon>
    </lineage>
</organism>
<protein>
    <submittedName>
        <fullName evidence="2">Uncharacterized protein</fullName>
    </submittedName>
</protein>
<comment type="caution">
    <text evidence="2">The sequence shown here is derived from an EMBL/GenBank/DDBJ whole genome shotgun (WGS) entry which is preliminary data.</text>
</comment>
<keyword evidence="1" id="KW-0472">Membrane</keyword>
<keyword evidence="1" id="KW-1133">Transmembrane helix</keyword>
<feature type="transmembrane region" description="Helical" evidence="1">
    <location>
        <begin position="12"/>
        <end position="36"/>
    </location>
</feature>
<sequence length="1803" mass="195102">MKKTARYFWSKIKFVLNIEALLVLIFFVFTASLFLFSSKPAEGNVTIYDPISGFWQGNLGMSAPPSTNFGNDVASPKSNAEIFYLSPGNYEVKIIDGATDAWIISSEIKPGDLVSWKQVQPVTNDPDGSDPIKFDVVCGSNTSGCGATYDEIPGWEDKVVPDPDTGATFIDLSTLPTTIKSIRIKAKWHRTAPANPSASLLKWAVTWDSGGGVNLFITHSSPTSPVAHNSSATEPPSDYRQYDVTYTLNYASNLATTLHIELAYPEGLYSYDGGVAYKGSKYVSLKDAGGGNNLGDKVTWDFEVDAMTAGSKTVVFTINTGPPDGTLFTTTGFIRNDLGTTVNRIDYMTVTAKSYTRVAIAGPGKIAPSTLVRYMIIIDNNSGYPWQGDIYGLTLTFTPSPCTPTFKAFHDDPDPGAGGATASWDGTKLTINVGNLVYPAPVIDYIVEFQSGGTCGGTVDSSLTVSNQQIADGSYVKDKSASHSATFTAEKDITMAKDTWDDPTNLGARISYFMYIRQNSNVPVSGFYGVDMVPEGTNFENAGLVSGDMVRIGFLPNNFKIYVSDAPRSAPGVDGYPSTMLSPTDSSWRECVDSNHNNYCDLSEIPFSGNVGSPPLYNTNVHWVKWANSSLEWDVSSQGTSPIANLSVIVKDSGLPSSISNRMRWGDDSGWINAVDRKVAIDDRPWFTLAYGGGSDTTGDGRPDTNYIQGNEVDELVFYGQVMNAEDYDGRSTGDAKNVVVKMYLPKNPEYLWPSADPIISATAKCVNPTSGVESTNCPDGEGGSATIPSGVYHFGALPGDTSYITWDIPIIYTSSRAFVDSSKPFAYRFYVKTKISKGHTSGETASCNEPGGGYDGPGNIWRNDRYPIPNTDTPPAAYYDPAGTCVLRVSGTAAGGETVRRQNPLGVPVKINVDISMVVGKEPPDNPRLEVGLDIEDPGLTYTLSLENNGSGAIYNWFIIDNIPYNDSYDPMVKAQFFDADGPNADIYWMSDSDWKIDAEPPKTSNPAWKLISDDPPADKSEVAWVMWIMNPVSRVPIAVGTKYEAHLTVKASTDMPSGITLENTAVGGWVLPDGTDNIVGGKKPSTIEVINPGFIQTTGGNVGAKWEISMGRSIREYDPPGPPTPSNTDFLGIANKINPEPTKAFFFSAKNWLVDNYTFSTNFIDPETDPLKVKDPGFDDFWDGYGGKGTPCKVPPDTGTGAANYCFYSSGGIKTFNGSMNFETSTSPPGGTYTGSPLILLIDGDLTITKDIKIAPNTGIIFAVKGKVTVGSTVKEIAGLFLIRDNFETKSVTVQPKGQQIGMYAAISYVSRFTPPRIVYMAGDDVRYIRCNDVGCTTTTKAFLTTVDHVSNISITTNNLNSQYAPRIVVGQGFGSGGRTFYIDCKDDSTCADRNISEFNSAWFPDLTYFNKKLYLSYGLSQASPDDNKRLSAQRTCITRLLGVGSYFDCLGGAESQIDNGTKDNGGLPADMGNDTQIGYDPMGCGFSCGFNLTGPVVLYVKHAGSESYLYSARINRTGTGNCSPGSNWNCNRIQNASSEPKKVGRFPSMAIRNNGSSYTEMIAYNDKSDNSLRYLTCDAPSAALVNCPNPTIVKVPVQSGVQVLDKVSLKLTSSRNPRIAYNYSYDDSGTTKYGVGFAYCDGACNDPDSWAFRTIIDGVESGSSGDPGLQIYNKGLELTADLSIPFDNTRRFPIFVIHRATIGDLLYVRCRDMYCDPALEAPGSPNPIVRSIDSGSGVVLADDQLTVNGSVIAFKSVTLSRNLLSQNNLLPGETFNFEPRYYYIFKGLLNSIKSFSEVEP</sequence>
<proteinExistence type="predicted"/>
<name>A0A1G1W5E5_9BACT</name>
<dbReference type="Proteomes" id="UP000176631">
    <property type="component" value="Unassembled WGS sequence"/>
</dbReference>
<gene>
    <name evidence="2" type="ORF">A2172_01580</name>
</gene>
<evidence type="ECO:0000313" key="3">
    <source>
        <dbReference type="Proteomes" id="UP000176631"/>
    </source>
</evidence>
<dbReference type="EMBL" id="MHCP01000032">
    <property type="protein sequence ID" value="OGY22810.1"/>
    <property type="molecule type" value="Genomic_DNA"/>
</dbReference>
<reference evidence="2 3" key="1">
    <citation type="journal article" date="2016" name="Nat. Commun.">
        <title>Thousands of microbial genomes shed light on interconnected biogeochemical processes in an aquifer system.</title>
        <authorList>
            <person name="Anantharaman K."/>
            <person name="Brown C.T."/>
            <person name="Hug L.A."/>
            <person name="Sharon I."/>
            <person name="Castelle C.J."/>
            <person name="Probst A.J."/>
            <person name="Thomas B.C."/>
            <person name="Singh A."/>
            <person name="Wilkins M.J."/>
            <person name="Karaoz U."/>
            <person name="Brodie E.L."/>
            <person name="Williams K.H."/>
            <person name="Hubbard S.S."/>
            <person name="Banfield J.F."/>
        </authorList>
    </citation>
    <scope>NUCLEOTIDE SEQUENCE [LARGE SCALE GENOMIC DNA]</scope>
</reference>
<dbReference type="STRING" id="1802593.A2172_01580"/>
<evidence type="ECO:0000256" key="1">
    <source>
        <dbReference type="SAM" id="Phobius"/>
    </source>
</evidence>
<accession>A0A1G1W5E5</accession>
<keyword evidence="1" id="KW-0812">Transmembrane</keyword>
<evidence type="ECO:0000313" key="2">
    <source>
        <dbReference type="EMBL" id="OGY22810.1"/>
    </source>
</evidence>